<proteinExistence type="inferred from homology"/>
<dbReference type="NCBIfam" id="NF002616">
    <property type="entry name" value="PRK02268.1-2"/>
    <property type="match status" value="1"/>
</dbReference>
<protein>
    <recommendedName>
        <fullName evidence="1">UPF0310 protein A5888_001019</fullName>
    </recommendedName>
</protein>
<dbReference type="HAMAP" id="MF_00771">
    <property type="entry name" value="UPF0310"/>
    <property type="match status" value="1"/>
</dbReference>
<dbReference type="Proteomes" id="UP000195141">
    <property type="component" value="Chromosome"/>
</dbReference>
<gene>
    <name evidence="4" type="ORF">A5888_001019</name>
    <name evidence="3" type="ORF">A5888_001030</name>
</gene>
<feature type="domain" description="EVE" evidence="2">
    <location>
        <begin position="2"/>
        <end position="129"/>
    </location>
</feature>
<evidence type="ECO:0000313" key="5">
    <source>
        <dbReference type="Proteomes" id="UP000195141"/>
    </source>
</evidence>
<dbReference type="InterPro" id="IPR002740">
    <property type="entry name" value="EVE_domain"/>
</dbReference>
<evidence type="ECO:0000256" key="1">
    <source>
        <dbReference type="HAMAP-Rule" id="MF_00771"/>
    </source>
</evidence>
<dbReference type="InterPro" id="IPR015947">
    <property type="entry name" value="PUA-like_sf"/>
</dbReference>
<reference evidence="3" key="1">
    <citation type="submission" date="2017-05" db="EMBL/GenBank/DDBJ databases">
        <title>The Genome Sequence of Enterococcus sp. 9E7_DIV0242.</title>
        <authorList>
            <consortium name="The Broad Institute Genomics Platform"/>
            <consortium name="The Broad Institute Genomic Center for Infectious Diseases"/>
            <person name="Earl A."/>
            <person name="Manson A."/>
            <person name="Schwartman J."/>
            <person name="Gilmore M."/>
            <person name="Abouelleil A."/>
            <person name="Cao P."/>
            <person name="Chapman S."/>
            <person name="Cusick C."/>
            <person name="Shea T."/>
            <person name="Young S."/>
            <person name="Neafsey D."/>
            <person name="Nusbaum C."/>
            <person name="Birren B."/>
        </authorList>
    </citation>
    <scope>NUCLEOTIDE SEQUENCE [LARGE SCALE GENOMIC DNA]</scope>
    <source>
        <strain evidence="3">9E7_DIV0242</strain>
    </source>
</reference>
<keyword evidence="5" id="KW-1185">Reference proteome</keyword>
<dbReference type="CDD" id="cd21132">
    <property type="entry name" value="EVE-like"/>
    <property type="match status" value="1"/>
</dbReference>
<dbReference type="InterPro" id="IPR022996">
    <property type="entry name" value="UPF0310"/>
</dbReference>
<dbReference type="RefSeq" id="WP_086348115.1">
    <property type="nucleotide sequence ID" value="NZ_CP147247.1"/>
</dbReference>
<name>A0A242KDG6_9ENTE</name>
<dbReference type="OrthoDB" id="9793567at2"/>
<sequence length="135" mass="15622">MNYWIGVASKEHVEIGIVGGFAQLCHGKGAPLNRMKAGDWLIYYAPKKKLKTNERYQKFMAVGQVLTGEAYPVEMFPGFIPYRKNIAFLDVTCPLSLDSINRFPIWQEYRSKLRFGHFEIPEELFELIAFPMIEN</sequence>
<dbReference type="EMBL" id="NGMM01000001">
    <property type="protein sequence ID" value="OTP19215.1"/>
    <property type="molecule type" value="Genomic_DNA"/>
</dbReference>
<dbReference type="Gene3D" id="3.10.590.10">
    <property type="entry name" value="ph1033 like domains"/>
    <property type="match status" value="1"/>
</dbReference>
<comment type="similarity">
    <text evidence="1">Belongs to the UPF0310 family.</text>
</comment>
<evidence type="ECO:0000259" key="2">
    <source>
        <dbReference type="Pfam" id="PF01878"/>
    </source>
</evidence>
<accession>A0A242KDG6</accession>
<evidence type="ECO:0000313" key="3">
    <source>
        <dbReference type="EMBL" id="OTP19215.1"/>
    </source>
</evidence>
<dbReference type="EMBL" id="CP147247">
    <property type="protein sequence ID" value="WYJ89299.1"/>
    <property type="molecule type" value="Genomic_DNA"/>
</dbReference>
<reference evidence="4" key="3">
    <citation type="submission" date="2024-03" db="EMBL/GenBank/DDBJ databases">
        <title>The Genome Sequence of Enterococcus sp. DIV0242b.</title>
        <authorList>
            <consortium name="The Broad Institute Genomics Platform"/>
            <consortium name="The Broad Institute Microbial Omics Core"/>
            <consortium name="The Broad Institute Genomic Center for Infectious Diseases"/>
            <person name="Earl A."/>
            <person name="Manson A."/>
            <person name="Gilmore M."/>
            <person name="Schwartman J."/>
            <person name="Shea T."/>
            <person name="Abouelleil A."/>
            <person name="Cao P."/>
            <person name="Chapman S."/>
            <person name="Cusick C."/>
            <person name="Young S."/>
            <person name="Neafsey D."/>
            <person name="Nusbaum C."/>
            <person name="Birren B."/>
        </authorList>
    </citation>
    <scope>NUCLEOTIDE SEQUENCE</scope>
    <source>
        <strain evidence="4">9E7_DIV0242</strain>
    </source>
</reference>
<evidence type="ECO:0000313" key="4">
    <source>
        <dbReference type="EMBL" id="WYJ89299.1"/>
    </source>
</evidence>
<reference evidence="4" key="2">
    <citation type="submission" date="2017-05" db="EMBL/GenBank/DDBJ databases">
        <authorList>
            <consortium name="The Broad Institute Genomics Platform"/>
            <consortium name="The Broad Institute Genomic Center for Infectious Diseases"/>
            <person name="Earl A."/>
            <person name="Manson A."/>
            <person name="Schwartman J."/>
            <person name="Gilmore M."/>
            <person name="Abouelleil A."/>
            <person name="Cao P."/>
            <person name="Chapman S."/>
            <person name="Cusick C."/>
            <person name="Shea T."/>
            <person name="Young S."/>
            <person name="Neafsey D."/>
            <person name="Nusbaum C."/>
            <person name="Birren B."/>
        </authorList>
    </citation>
    <scope>NUCLEOTIDE SEQUENCE</scope>
    <source>
        <strain evidence="4">9E7_DIV0242</strain>
    </source>
</reference>
<dbReference type="SUPFAM" id="SSF88697">
    <property type="entry name" value="PUA domain-like"/>
    <property type="match status" value="1"/>
</dbReference>
<dbReference type="Pfam" id="PF01878">
    <property type="entry name" value="EVE"/>
    <property type="match status" value="1"/>
</dbReference>
<dbReference type="AlphaFoldDB" id="A0A242KDG6"/>
<organism evidence="3">
    <name type="scientific">Candidatus Enterococcus clewellii</name>
    <dbReference type="NCBI Taxonomy" id="1834193"/>
    <lineage>
        <taxon>Bacteria</taxon>
        <taxon>Bacillati</taxon>
        <taxon>Bacillota</taxon>
        <taxon>Bacilli</taxon>
        <taxon>Lactobacillales</taxon>
        <taxon>Enterococcaceae</taxon>
        <taxon>Enterococcus</taxon>
    </lineage>
</organism>